<dbReference type="OrthoDB" id="664115at2759"/>
<dbReference type="EMBL" id="CH479181">
    <property type="protein sequence ID" value="EDW31585.1"/>
    <property type="molecule type" value="Genomic_DNA"/>
</dbReference>
<dbReference type="AlphaFoldDB" id="B4GDA9"/>
<evidence type="ECO:0000313" key="2">
    <source>
        <dbReference type="Proteomes" id="UP000008744"/>
    </source>
</evidence>
<gene>
    <name evidence="1" type="primary">Dper\GL10883</name>
    <name evidence="1" type="ORF">Dper_GL10883</name>
</gene>
<protein>
    <submittedName>
        <fullName evidence="1">GL10883</fullName>
    </submittedName>
</protein>
<dbReference type="OMA" id="CENCRNV"/>
<keyword evidence="2" id="KW-1185">Reference proteome</keyword>
<dbReference type="Proteomes" id="UP000008744">
    <property type="component" value="Unassembled WGS sequence"/>
</dbReference>
<dbReference type="eggNOG" id="KOG1215">
    <property type="taxonomic scope" value="Eukaryota"/>
</dbReference>
<accession>B4GDA9</accession>
<dbReference type="PhylomeDB" id="B4GDA9"/>
<name>B4GDA9_DROPE</name>
<dbReference type="HOGENOM" id="CLU_2361935_0_0_1"/>
<reference evidence="1 2" key="1">
    <citation type="journal article" date="2007" name="Nature">
        <title>Evolution of genes and genomes on the Drosophila phylogeny.</title>
        <authorList>
            <consortium name="Drosophila 12 Genomes Consortium"/>
            <person name="Clark A.G."/>
            <person name="Eisen M.B."/>
            <person name="Smith D.R."/>
            <person name="Bergman C.M."/>
            <person name="Oliver B."/>
            <person name="Markow T.A."/>
            <person name="Kaufman T.C."/>
            <person name="Kellis M."/>
            <person name="Gelbart W."/>
            <person name="Iyer V.N."/>
            <person name="Pollard D.A."/>
            <person name="Sackton T.B."/>
            <person name="Larracuente A.M."/>
            <person name="Singh N.D."/>
            <person name="Abad J.P."/>
            <person name="Abt D.N."/>
            <person name="Adryan B."/>
            <person name="Aguade M."/>
            <person name="Akashi H."/>
            <person name="Anderson W.W."/>
            <person name="Aquadro C.F."/>
            <person name="Ardell D.H."/>
            <person name="Arguello R."/>
            <person name="Artieri C.G."/>
            <person name="Barbash D.A."/>
            <person name="Barker D."/>
            <person name="Barsanti P."/>
            <person name="Batterham P."/>
            <person name="Batzoglou S."/>
            <person name="Begun D."/>
            <person name="Bhutkar A."/>
            <person name="Blanco E."/>
            <person name="Bosak S.A."/>
            <person name="Bradley R.K."/>
            <person name="Brand A.D."/>
            <person name="Brent M.R."/>
            <person name="Brooks A.N."/>
            <person name="Brown R.H."/>
            <person name="Butlin R.K."/>
            <person name="Caggese C."/>
            <person name="Calvi B.R."/>
            <person name="Bernardo de Carvalho A."/>
            <person name="Caspi A."/>
            <person name="Castrezana S."/>
            <person name="Celniker S.E."/>
            <person name="Chang J.L."/>
            <person name="Chapple C."/>
            <person name="Chatterji S."/>
            <person name="Chinwalla A."/>
            <person name="Civetta A."/>
            <person name="Clifton S.W."/>
            <person name="Comeron J.M."/>
            <person name="Costello J.C."/>
            <person name="Coyne J.A."/>
            <person name="Daub J."/>
            <person name="David R.G."/>
            <person name="Delcher A.L."/>
            <person name="Delehaunty K."/>
            <person name="Do C.B."/>
            <person name="Ebling H."/>
            <person name="Edwards K."/>
            <person name="Eickbush T."/>
            <person name="Evans J.D."/>
            <person name="Filipski A."/>
            <person name="Findeiss S."/>
            <person name="Freyhult E."/>
            <person name="Fulton L."/>
            <person name="Fulton R."/>
            <person name="Garcia A.C."/>
            <person name="Gardiner A."/>
            <person name="Garfield D.A."/>
            <person name="Garvin B.E."/>
            <person name="Gibson G."/>
            <person name="Gilbert D."/>
            <person name="Gnerre S."/>
            <person name="Godfrey J."/>
            <person name="Good R."/>
            <person name="Gotea V."/>
            <person name="Gravely B."/>
            <person name="Greenberg A.J."/>
            <person name="Griffiths-Jones S."/>
            <person name="Gross S."/>
            <person name="Guigo R."/>
            <person name="Gustafson E.A."/>
            <person name="Haerty W."/>
            <person name="Hahn M.W."/>
            <person name="Halligan D.L."/>
            <person name="Halpern A.L."/>
            <person name="Halter G.M."/>
            <person name="Han M.V."/>
            <person name="Heger A."/>
            <person name="Hillier L."/>
            <person name="Hinrichs A.S."/>
            <person name="Holmes I."/>
            <person name="Hoskins R.A."/>
            <person name="Hubisz M.J."/>
            <person name="Hultmark D."/>
            <person name="Huntley M.A."/>
            <person name="Jaffe D.B."/>
            <person name="Jagadeeshan S."/>
            <person name="Jeck W.R."/>
            <person name="Johnson J."/>
            <person name="Jones C.D."/>
            <person name="Jordan W.C."/>
            <person name="Karpen G.H."/>
            <person name="Kataoka E."/>
            <person name="Keightley P.D."/>
            <person name="Kheradpour P."/>
            <person name="Kirkness E.F."/>
            <person name="Koerich L.B."/>
            <person name="Kristiansen K."/>
            <person name="Kudrna D."/>
            <person name="Kulathinal R.J."/>
            <person name="Kumar S."/>
            <person name="Kwok R."/>
            <person name="Lander E."/>
            <person name="Langley C.H."/>
            <person name="Lapoint R."/>
            <person name="Lazzaro B.P."/>
            <person name="Lee S.J."/>
            <person name="Levesque L."/>
            <person name="Li R."/>
            <person name="Lin C.F."/>
            <person name="Lin M.F."/>
            <person name="Lindblad-Toh K."/>
            <person name="Llopart A."/>
            <person name="Long M."/>
            <person name="Low L."/>
            <person name="Lozovsky E."/>
            <person name="Lu J."/>
            <person name="Luo M."/>
            <person name="Machado C.A."/>
            <person name="Makalowski W."/>
            <person name="Marzo M."/>
            <person name="Matsuda M."/>
            <person name="Matzkin L."/>
            <person name="McAllister B."/>
            <person name="McBride C.S."/>
            <person name="McKernan B."/>
            <person name="McKernan K."/>
            <person name="Mendez-Lago M."/>
            <person name="Minx P."/>
            <person name="Mollenhauer M.U."/>
            <person name="Montooth K."/>
            <person name="Mount S.M."/>
            <person name="Mu X."/>
            <person name="Myers E."/>
            <person name="Negre B."/>
            <person name="Newfeld S."/>
            <person name="Nielsen R."/>
            <person name="Noor M.A."/>
            <person name="O'Grady P."/>
            <person name="Pachter L."/>
            <person name="Papaceit M."/>
            <person name="Parisi M.J."/>
            <person name="Parisi M."/>
            <person name="Parts L."/>
            <person name="Pedersen J.S."/>
            <person name="Pesole G."/>
            <person name="Phillippy A.M."/>
            <person name="Ponting C.P."/>
            <person name="Pop M."/>
            <person name="Porcelli D."/>
            <person name="Powell J.R."/>
            <person name="Prohaska S."/>
            <person name="Pruitt K."/>
            <person name="Puig M."/>
            <person name="Quesneville H."/>
            <person name="Ram K.R."/>
            <person name="Rand D."/>
            <person name="Rasmussen M.D."/>
            <person name="Reed L.K."/>
            <person name="Reenan R."/>
            <person name="Reily A."/>
            <person name="Remington K.A."/>
            <person name="Rieger T.T."/>
            <person name="Ritchie M.G."/>
            <person name="Robin C."/>
            <person name="Rogers Y.H."/>
            <person name="Rohde C."/>
            <person name="Rozas J."/>
            <person name="Rubenfield M.J."/>
            <person name="Ruiz A."/>
            <person name="Russo S."/>
            <person name="Salzberg S.L."/>
            <person name="Sanchez-Gracia A."/>
            <person name="Saranga D.J."/>
            <person name="Sato H."/>
            <person name="Schaeffer S.W."/>
            <person name="Schatz M.C."/>
            <person name="Schlenke T."/>
            <person name="Schwartz R."/>
            <person name="Segarra C."/>
            <person name="Singh R.S."/>
            <person name="Sirot L."/>
            <person name="Sirota M."/>
            <person name="Sisneros N.B."/>
            <person name="Smith C.D."/>
            <person name="Smith T.F."/>
            <person name="Spieth J."/>
            <person name="Stage D.E."/>
            <person name="Stark A."/>
            <person name="Stephan W."/>
            <person name="Strausberg R.L."/>
            <person name="Strempel S."/>
            <person name="Sturgill D."/>
            <person name="Sutton G."/>
            <person name="Sutton G.G."/>
            <person name="Tao W."/>
            <person name="Teichmann S."/>
            <person name="Tobari Y.N."/>
            <person name="Tomimura Y."/>
            <person name="Tsolas J.M."/>
            <person name="Valente V.L."/>
            <person name="Venter E."/>
            <person name="Venter J.C."/>
            <person name="Vicario S."/>
            <person name="Vieira F.G."/>
            <person name="Vilella A.J."/>
            <person name="Villasante A."/>
            <person name="Walenz B."/>
            <person name="Wang J."/>
            <person name="Wasserman M."/>
            <person name="Watts T."/>
            <person name="Wilson D."/>
            <person name="Wilson R.K."/>
            <person name="Wing R.A."/>
            <person name="Wolfner M.F."/>
            <person name="Wong A."/>
            <person name="Wong G.K."/>
            <person name="Wu C.I."/>
            <person name="Wu G."/>
            <person name="Yamamoto D."/>
            <person name="Yang H.P."/>
            <person name="Yang S.P."/>
            <person name="Yorke J.A."/>
            <person name="Yoshida K."/>
            <person name="Zdobnov E."/>
            <person name="Zhang P."/>
            <person name="Zhang Y."/>
            <person name="Zimin A.V."/>
            <person name="Baldwin J."/>
            <person name="Abdouelleil A."/>
            <person name="Abdulkadir J."/>
            <person name="Abebe A."/>
            <person name="Abera B."/>
            <person name="Abreu J."/>
            <person name="Acer S.C."/>
            <person name="Aftuck L."/>
            <person name="Alexander A."/>
            <person name="An P."/>
            <person name="Anderson E."/>
            <person name="Anderson S."/>
            <person name="Arachi H."/>
            <person name="Azer M."/>
            <person name="Bachantsang P."/>
            <person name="Barry A."/>
            <person name="Bayul T."/>
            <person name="Berlin A."/>
            <person name="Bessette D."/>
            <person name="Bloom T."/>
            <person name="Blye J."/>
            <person name="Boguslavskiy L."/>
            <person name="Bonnet C."/>
            <person name="Boukhgalter B."/>
            <person name="Bourzgui I."/>
            <person name="Brown A."/>
            <person name="Cahill P."/>
            <person name="Channer S."/>
            <person name="Cheshatsang Y."/>
            <person name="Chuda L."/>
            <person name="Citroen M."/>
            <person name="Collymore A."/>
            <person name="Cooke P."/>
            <person name="Costello M."/>
            <person name="D'Aco K."/>
            <person name="Daza R."/>
            <person name="De Haan G."/>
            <person name="DeGray S."/>
            <person name="DeMaso C."/>
            <person name="Dhargay N."/>
            <person name="Dooley K."/>
            <person name="Dooley E."/>
            <person name="Doricent M."/>
            <person name="Dorje P."/>
            <person name="Dorjee K."/>
            <person name="Dupes A."/>
            <person name="Elong R."/>
            <person name="Falk J."/>
            <person name="Farina A."/>
            <person name="Faro S."/>
            <person name="Ferguson D."/>
            <person name="Fisher S."/>
            <person name="Foley C.D."/>
            <person name="Franke A."/>
            <person name="Friedrich D."/>
            <person name="Gadbois L."/>
            <person name="Gearin G."/>
            <person name="Gearin C.R."/>
            <person name="Giannoukos G."/>
            <person name="Goode T."/>
            <person name="Graham J."/>
            <person name="Grandbois E."/>
            <person name="Grewal S."/>
            <person name="Gyaltsen K."/>
            <person name="Hafez N."/>
            <person name="Hagos B."/>
            <person name="Hall J."/>
            <person name="Henson C."/>
            <person name="Hollinger A."/>
            <person name="Honan T."/>
            <person name="Huard M.D."/>
            <person name="Hughes L."/>
            <person name="Hurhula B."/>
            <person name="Husby M.E."/>
            <person name="Kamat A."/>
            <person name="Kanga B."/>
            <person name="Kashin S."/>
            <person name="Khazanovich D."/>
            <person name="Kisner P."/>
            <person name="Lance K."/>
            <person name="Lara M."/>
            <person name="Lee W."/>
            <person name="Lennon N."/>
            <person name="Letendre F."/>
            <person name="LeVine R."/>
            <person name="Lipovsky A."/>
            <person name="Liu X."/>
            <person name="Liu J."/>
            <person name="Liu S."/>
            <person name="Lokyitsang T."/>
            <person name="Lokyitsang Y."/>
            <person name="Lubonja R."/>
            <person name="Lui A."/>
            <person name="MacDonald P."/>
            <person name="Magnisalis V."/>
            <person name="Maru K."/>
            <person name="Matthews C."/>
            <person name="McCusker W."/>
            <person name="McDonough S."/>
            <person name="Mehta T."/>
            <person name="Meldrim J."/>
            <person name="Meneus L."/>
            <person name="Mihai O."/>
            <person name="Mihalev A."/>
            <person name="Mihova T."/>
            <person name="Mittelman R."/>
            <person name="Mlenga V."/>
            <person name="Montmayeur A."/>
            <person name="Mulrain L."/>
            <person name="Navidi A."/>
            <person name="Naylor J."/>
            <person name="Negash T."/>
            <person name="Nguyen T."/>
            <person name="Nguyen N."/>
            <person name="Nicol R."/>
            <person name="Norbu C."/>
            <person name="Norbu N."/>
            <person name="Novod N."/>
            <person name="O'Neill B."/>
            <person name="Osman S."/>
            <person name="Markiewicz E."/>
            <person name="Oyono O.L."/>
            <person name="Patti C."/>
            <person name="Phunkhang P."/>
            <person name="Pierre F."/>
            <person name="Priest M."/>
            <person name="Raghuraman S."/>
            <person name="Rege F."/>
            <person name="Reyes R."/>
            <person name="Rise C."/>
            <person name="Rogov P."/>
            <person name="Ross K."/>
            <person name="Ryan E."/>
            <person name="Settipalli S."/>
            <person name="Shea T."/>
            <person name="Sherpa N."/>
            <person name="Shi L."/>
            <person name="Shih D."/>
            <person name="Sparrow T."/>
            <person name="Spaulding J."/>
            <person name="Stalker J."/>
            <person name="Stange-Thomann N."/>
            <person name="Stavropoulos S."/>
            <person name="Stone C."/>
            <person name="Strader C."/>
            <person name="Tesfaye S."/>
            <person name="Thomson T."/>
            <person name="Thoulutsang Y."/>
            <person name="Thoulutsang D."/>
            <person name="Topham K."/>
            <person name="Topping I."/>
            <person name="Tsamla T."/>
            <person name="Vassiliev H."/>
            <person name="Vo A."/>
            <person name="Wangchuk T."/>
            <person name="Wangdi T."/>
            <person name="Weiand M."/>
            <person name="Wilkinson J."/>
            <person name="Wilson A."/>
            <person name="Yadav S."/>
            <person name="Young G."/>
            <person name="Yu Q."/>
            <person name="Zembek L."/>
            <person name="Zhong D."/>
            <person name="Zimmer A."/>
            <person name="Zwirko Z."/>
            <person name="Jaffe D.B."/>
            <person name="Alvarez P."/>
            <person name="Brockman W."/>
            <person name="Butler J."/>
            <person name="Chin C."/>
            <person name="Gnerre S."/>
            <person name="Grabherr M."/>
            <person name="Kleber M."/>
            <person name="Mauceli E."/>
            <person name="MacCallum I."/>
        </authorList>
    </citation>
    <scope>NUCLEOTIDE SEQUENCE [LARGE SCALE GENOMIC DNA]</scope>
    <source>
        <strain evidence="2">MSH-3 / Tucson 14011-0111.49</strain>
    </source>
</reference>
<proteinExistence type="predicted"/>
<evidence type="ECO:0000313" key="1">
    <source>
        <dbReference type="EMBL" id="EDW31585.1"/>
    </source>
</evidence>
<sequence length="96" mass="10384">MERITVNGERRSAELQRLSQFTDISAVWTSGSPGGSVQLTAEGSDKALVCDGTTCENCRNVHVEADCCKRPGEFQCPINKLCISAALLSDCWDSKS</sequence>
<organism evidence="2">
    <name type="scientific">Drosophila persimilis</name>
    <name type="common">Fruit fly</name>
    <dbReference type="NCBI Taxonomy" id="7234"/>
    <lineage>
        <taxon>Eukaryota</taxon>
        <taxon>Metazoa</taxon>
        <taxon>Ecdysozoa</taxon>
        <taxon>Arthropoda</taxon>
        <taxon>Hexapoda</taxon>
        <taxon>Insecta</taxon>
        <taxon>Pterygota</taxon>
        <taxon>Neoptera</taxon>
        <taxon>Endopterygota</taxon>
        <taxon>Diptera</taxon>
        <taxon>Brachycera</taxon>
        <taxon>Muscomorpha</taxon>
        <taxon>Ephydroidea</taxon>
        <taxon>Drosophilidae</taxon>
        <taxon>Drosophila</taxon>
        <taxon>Sophophora</taxon>
    </lineage>
</organism>